<dbReference type="EMBL" id="LBMM01006207">
    <property type="protein sequence ID" value="KMQ90805.1"/>
    <property type="molecule type" value="Genomic_DNA"/>
</dbReference>
<keyword evidence="1" id="KW-1133">Transmembrane helix</keyword>
<comment type="caution">
    <text evidence="2">The sequence shown here is derived from an EMBL/GenBank/DDBJ whole genome shotgun (WGS) entry which is preliminary data.</text>
</comment>
<feature type="non-terminal residue" evidence="2">
    <location>
        <position position="1"/>
    </location>
</feature>
<gene>
    <name evidence="2" type="ORF">RF55_9395</name>
</gene>
<dbReference type="AlphaFoldDB" id="A0A0J7NE50"/>
<organism evidence="2 3">
    <name type="scientific">Lasius niger</name>
    <name type="common">Black garden ant</name>
    <dbReference type="NCBI Taxonomy" id="67767"/>
    <lineage>
        <taxon>Eukaryota</taxon>
        <taxon>Metazoa</taxon>
        <taxon>Ecdysozoa</taxon>
        <taxon>Arthropoda</taxon>
        <taxon>Hexapoda</taxon>
        <taxon>Insecta</taxon>
        <taxon>Pterygota</taxon>
        <taxon>Neoptera</taxon>
        <taxon>Endopterygota</taxon>
        <taxon>Hymenoptera</taxon>
        <taxon>Apocrita</taxon>
        <taxon>Aculeata</taxon>
        <taxon>Formicoidea</taxon>
        <taxon>Formicidae</taxon>
        <taxon>Formicinae</taxon>
        <taxon>Lasius</taxon>
        <taxon>Lasius</taxon>
    </lineage>
</organism>
<dbReference type="OrthoDB" id="3936150at2759"/>
<name>A0A0J7NE50_LASNI</name>
<keyword evidence="1" id="KW-0472">Membrane</keyword>
<sequence>EQHVPLPIPLLAIGILCLIAGLLALILPETLGRILPDQIASMENIIGDNSCKRDSVNIENDTEEKKLTDGQILREKLFSEDWVDAGNGILVNFVENKNIE</sequence>
<accession>A0A0J7NE50</accession>
<dbReference type="Proteomes" id="UP000036403">
    <property type="component" value="Unassembled WGS sequence"/>
</dbReference>
<dbReference type="STRING" id="67767.A0A0J7NE50"/>
<evidence type="ECO:0000256" key="1">
    <source>
        <dbReference type="SAM" id="Phobius"/>
    </source>
</evidence>
<dbReference type="PaxDb" id="67767-A0A0J7NE50"/>
<proteinExistence type="predicted"/>
<keyword evidence="1" id="KW-0812">Transmembrane</keyword>
<evidence type="ECO:0000313" key="3">
    <source>
        <dbReference type="Proteomes" id="UP000036403"/>
    </source>
</evidence>
<feature type="transmembrane region" description="Helical" evidence="1">
    <location>
        <begin position="6"/>
        <end position="27"/>
    </location>
</feature>
<protein>
    <submittedName>
        <fullName evidence="2">Solute carrier family 22 member 8-like protein</fullName>
    </submittedName>
</protein>
<evidence type="ECO:0000313" key="2">
    <source>
        <dbReference type="EMBL" id="KMQ90805.1"/>
    </source>
</evidence>
<keyword evidence="3" id="KW-1185">Reference proteome</keyword>
<reference evidence="2 3" key="1">
    <citation type="submission" date="2015-04" db="EMBL/GenBank/DDBJ databases">
        <title>Lasius niger genome sequencing.</title>
        <authorList>
            <person name="Konorov E.A."/>
            <person name="Nikitin M.A."/>
            <person name="Kirill M.V."/>
            <person name="Chang P."/>
        </authorList>
    </citation>
    <scope>NUCLEOTIDE SEQUENCE [LARGE SCALE GENOMIC DNA]</scope>
    <source>
        <tissue evidence="2">Whole</tissue>
    </source>
</reference>